<keyword evidence="2" id="KW-1133">Transmembrane helix</keyword>
<dbReference type="Proteomes" id="UP000240542">
    <property type="component" value="Unassembled WGS sequence"/>
</dbReference>
<evidence type="ECO:0000256" key="1">
    <source>
        <dbReference type="SAM" id="MobiDB-lite"/>
    </source>
</evidence>
<evidence type="ECO:0000313" key="4">
    <source>
        <dbReference type="EMBL" id="PSK99901.1"/>
    </source>
</evidence>
<proteinExistence type="predicted"/>
<evidence type="ECO:0000313" key="5">
    <source>
        <dbReference type="Proteomes" id="UP000240542"/>
    </source>
</evidence>
<gene>
    <name evidence="4" type="ORF">CLV63_10228</name>
</gene>
<evidence type="ECO:0000256" key="2">
    <source>
        <dbReference type="SAM" id="Phobius"/>
    </source>
</evidence>
<keyword evidence="2" id="KW-0472">Membrane</keyword>
<accession>A0A2P8DRR5</accession>
<organism evidence="4 5">
    <name type="scientific">Murinocardiopsis flavida</name>
    <dbReference type="NCBI Taxonomy" id="645275"/>
    <lineage>
        <taxon>Bacteria</taxon>
        <taxon>Bacillati</taxon>
        <taxon>Actinomycetota</taxon>
        <taxon>Actinomycetes</taxon>
        <taxon>Streptosporangiales</taxon>
        <taxon>Nocardiopsidaceae</taxon>
        <taxon>Murinocardiopsis</taxon>
    </lineage>
</organism>
<feature type="transmembrane region" description="Helical" evidence="2">
    <location>
        <begin position="137"/>
        <end position="161"/>
    </location>
</feature>
<dbReference type="Pfam" id="PF12158">
    <property type="entry name" value="DUF3592"/>
    <property type="match status" value="1"/>
</dbReference>
<feature type="domain" description="DUF3592" evidence="3">
    <location>
        <begin position="53"/>
        <end position="126"/>
    </location>
</feature>
<feature type="transmembrane region" description="Helical" evidence="2">
    <location>
        <begin position="20"/>
        <end position="40"/>
    </location>
</feature>
<feature type="compositionally biased region" description="Pro residues" evidence="1">
    <location>
        <begin position="171"/>
        <end position="192"/>
    </location>
</feature>
<dbReference type="OrthoDB" id="3436793at2"/>
<keyword evidence="2" id="KW-0812">Transmembrane</keyword>
<name>A0A2P8DRR5_9ACTN</name>
<dbReference type="EMBL" id="PYGA01000002">
    <property type="protein sequence ID" value="PSK99901.1"/>
    <property type="molecule type" value="Genomic_DNA"/>
</dbReference>
<sequence length="192" mass="20921">MRSRRTRRTHIRGGGRILGVLVLAGFAFVLTLIGGIFSFVGTLDYREYTGRADATVVERRVESDTDTGTSRQRRDDDVDITVYVDYQAEGRTFEHVTLNGLNPDDHQEGDRVQVAYPPGEPGEIVTVASTEEGAFRIFGYIGVPLLVLGLALAGAAVFVLVRRRRSGPGDAPYPPPGPHSPPYGPPPNGPYR</sequence>
<dbReference type="InterPro" id="IPR021994">
    <property type="entry name" value="DUF3592"/>
</dbReference>
<comment type="caution">
    <text evidence="4">The sequence shown here is derived from an EMBL/GenBank/DDBJ whole genome shotgun (WGS) entry which is preliminary data.</text>
</comment>
<evidence type="ECO:0000259" key="3">
    <source>
        <dbReference type="Pfam" id="PF12158"/>
    </source>
</evidence>
<dbReference type="AlphaFoldDB" id="A0A2P8DRR5"/>
<keyword evidence="5" id="KW-1185">Reference proteome</keyword>
<feature type="region of interest" description="Disordered" evidence="1">
    <location>
        <begin position="166"/>
        <end position="192"/>
    </location>
</feature>
<dbReference type="RefSeq" id="WP_106581299.1">
    <property type="nucleotide sequence ID" value="NZ_PYGA01000002.1"/>
</dbReference>
<protein>
    <submittedName>
        <fullName evidence="4">Uncharacterized protein DUF3592</fullName>
    </submittedName>
</protein>
<reference evidence="4 5" key="1">
    <citation type="submission" date="2018-03" db="EMBL/GenBank/DDBJ databases">
        <title>Genomic Encyclopedia of Archaeal and Bacterial Type Strains, Phase II (KMG-II): from individual species to whole genera.</title>
        <authorList>
            <person name="Goeker M."/>
        </authorList>
    </citation>
    <scope>NUCLEOTIDE SEQUENCE [LARGE SCALE GENOMIC DNA]</scope>
    <source>
        <strain evidence="4 5">DSM 45312</strain>
    </source>
</reference>